<keyword evidence="2" id="KW-0812">Transmembrane</keyword>
<keyword evidence="2" id="KW-0472">Membrane</keyword>
<dbReference type="GO" id="GO:0016020">
    <property type="term" value="C:membrane"/>
    <property type="evidence" value="ECO:0007669"/>
    <property type="project" value="InterPro"/>
</dbReference>
<dbReference type="InterPro" id="IPR048254">
    <property type="entry name" value="CDP_ALCOHOL_P_TRANSF_CS"/>
</dbReference>
<dbReference type="Gene3D" id="1.20.120.1760">
    <property type="match status" value="1"/>
</dbReference>
<evidence type="ECO:0000313" key="3">
    <source>
        <dbReference type="EMBL" id="KKL20595.1"/>
    </source>
</evidence>
<evidence type="ECO:0008006" key="4">
    <source>
        <dbReference type="Google" id="ProtNLM"/>
    </source>
</evidence>
<dbReference type="GO" id="GO:0016780">
    <property type="term" value="F:phosphotransferase activity, for other substituted phosphate groups"/>
    <property type="evidence" value="ECO:0007669"/>
    <property type="project" value="InterPro"/>
</dbReference>
<protein>
    <recommendedName>
        <fullName evidence="4">CDP-alcohol phosphatidyltransferase family protein</fullName>
    </recommendedName>
</protein>
<evidence type="ECO:0000256" key="1">
    <source>
        <dbReference type="ARBA" id="ARBA00022679"/>
    </source>
</evidence>
<gene>
    <name evidence="3" type="ORF">LCGC14_2453900</name>
</gene>
<comment type="caution">
    <text evidence="3">The sequence shown here is derived from an EMBL/GenBank/DDBJ whole genome shotgun (WGS) entry which is preliminary data.</text>
</comment>
<proteinExistence type="predicted"/>
<name>A0A0F9BFR5_9ZZZZ</name>
<feature type="non-terminal residue" evidence="3">
    <location>
        <position position="204"/>
    </location>
</feature>
<sequence length="204" mass="22684">MPTKGDGFVSKHINRPFSNQLTKFIIHFWPNCNPNIISIISALFGIIGSFFFIVNFPLLGGIFIQISSIVDGSDGEVARANGRTSFFGAFFDSVIDRYVDVFIFVGLTFYSLRVLLIIPAFLLGIITITGAYSISYTAAKVEARKDINFSRTIQGRDTRLFIVFLAGICAIFSDWAIPSCLLLISILTHGSVILRINQIRKKET</sequence>
<dbReference type="GO" id="GO:0008654">
    <property type="term" value="P:phospholipid biosynthetic process"/>
    <property type="evidence" value="ECO:0007669"/>
    <property type="project" value="InterPro"/>
</dbReference>
<dbReference type="EMBL" id="LAZR01038037">
    <property type="protein sequence ID" value="KKL20595.1"/>
    <property type="molecule type" value="Genomic_DNA"/>
</dbReference>
<feature type="transmembrane region" description="Helical" evidence="2">
    <location>
        <begin position="36"/>
        <end position="64"/>
    </location>
</feature>
<keyword evidence="1" id="KW-0808">Transferase</keyword>
<accession>A0A0F9BFR5</accession>
<keyword evidence="2" id="KW-1133">Transmembrane helix</keyword>
<dbReference type="Pfam" id="PF01066">
    <property type="entry name" value="CDP-OH_P_transf"/>
    <property type="match status" value="1"/>
</dbReference>
<reference evidence="3" key="1">
    <citation type="journal article" date="2015" name="Nature">
        <title>Complex archaea that bridge the gap between prokaryotes and eukaryotes.</title>
        <authorList>
            <person name="Spang A."/>
            <person name="Saw J.H."/>
            <person name="Jorgensen S.L."/>
            <person name="Zaremba-Niedzwiedzka K."/>
            <person name="Martijn J."/>
            <person name="Lind A.E."/>
            <person name="van Eijk R."/>
            <person name="Schleper C."/>
            <person name="Guy L."/>
            <person name="Ettema T.J."/>
        </authorList>
    </citation>
    <scope>NUCLEOTIDE SEQUENCE</scope>
</reference>
<dbReference type="PROSITE" id="PS00379">
    <property type="entry name" value="CDP_ALCOHOL_P_TRANSF"/>
    <property type="match status" value="1"/>
</dbReference>
<feature type="transmembrane region" description="Helical" evidence="2">
    <location>
        <begin position="116"/>
        <end position="139"/>
    </location>
</feature>
<dbReference type="AlphaFoldDB" id="A0A0F9BFR5"/>
<evidence type="ECO:0000256" key="2">
    <source>
        <dbReference type="SAM" id="Phobius"/>
    </source>
</evidence>
<feature type="transmembrane region" description="Helical" evidence="2">
    <location>
        <begin position="160"/>
        <end position="187"/>
    </location>
</feature>
<dbReference type="InterPro" id="IPR000462">
    <property type="entry name" value="CDP-OH_P_trans"/>
</dbReference>
<dbReference type="InterPro" id="IPR043130">
    <property type="entry name" value="CDP-OH_PTrfase_TM_dom"/>
</dbReference>
<organism evidence="3">
    <name type="scientific">marine sediment metagenome</name>
    <dbReference type="NCBI Taxonomy" id="412755"/>
    <lineage>
        <taxon>unclassified sequences</taxon>
        <taxon>metagenomes</taxon>
        <taxon>ecological metagenomes</taxon>
    </lineage>
</organism>